<protein>
    <recommendedName>
        <fullName evidence="10">Signal peptidase complex-like protein DTM1</fullName>
    </recommendedName>
</protein>
<evidence type="ECO:0000313" key="8">
    <source>
        <dbReference type="EMBL" id="KGN60209.1"/>
    </source>
</evidence>
<dbReference type="OMA" id="KWWMFVS"/>
<keyword evidence="9" id="KW-1185">Reference proteome</keyword>
<reference evidence="8 9" key="3">
    <citation type="journal article" date="2010" name="BMC Genomics">
        <title>Transcriptome sequencing and comparative analysis of cucumber flowers with different sex types.</title>
        <authorList>
            <person name="Guo S."/>
            <person name="Zheng Y."/>
            <person name="Joung J.G."/>
            <person name="Liu S."/>
            <person name="Zhang Z."/>
            <person name="Crasta O.R."/>
            <person name="Sobral B.W."/>
            <person name="Xu Y."/>
            <person name="Huang S."/>
            <person name="Fei Z."/>
        </authorList>
    </citation>
    <scope>NUCLEOTIDE SEQUENCE [LARGE SCALE GENOMIC DNA]</scope>
    <source>
        <strain evidence="9">cv. 9930</strain>
    </source>
</reference>
<dbReference type="GO" id="GO:0006465">
    <property type="term" value="P:signal peptide processing"/>
    <property type="evidence" value="ECO:0007669"/>
    <property type="project" value="InterPro"/>
</dbReference>
<evidence type="ECO:0000256" key="3">
    <source>
        <dbReference type="ARBA" id="ARBA00022692"/>
    </source>
</evidence>
<dbReference type="InterPro" id="IPR009542">
    <property type="entry name" value="Spc1/SPCS1"/>
</dbReference>
<dbReference type="OrthoDB" id="1861824at2759"/>
<feature type="transmembrane region" description="Helical" evidence="7">
    <location>
        <begin position="7"/>
        <end position="26"/>
    </location>
</feature>
<dbReference type="eggNOG" id="ENOG502S4VD">
    <property type="taxonomic scope" value="Eukaryota"/>
</dbReference>
<dbReference type="Pfam" id="PF06645">
    <property type="entry name" value="SPC12"/>
    <property type="match status" value="1"/>
</dbReference>
<dbReference type="AlphaFoldDB" id="A0A0A0LGU6"/>
<comment type="subcellular location">
    <subcellularLocation>
        <location evidence="1">Endoplasmic reticulum membrane</location>
        <topology evidence="1">Multi-pass membrane protein</topology>
    </subcellularLocation>
</comment>
<dbReference type="KEGG" id="csv:101214135"/>
<evidence type="ECO:0000313" key="9">
    <source>
        <dbReference type="Proteomes" id="UP000029981"/>
    </source>
</evidence>
<evidence type="ECO:0008006" key="10">
    <source>
        <dbReference type="Google" id="ProtNLM"/>
    </source>
</evidence>
<sequence>MANDAALNSSLVILALAVLLVGISTYSFKKMAVTYFVGVFAIAGVLLPDWCFFGRDFSRWTSPVTEEERESYRNATGSHLQRFRIYPMRLIVYGVVYSTALYKWWQYVTN</sequence>
<accession>A0A0A0LGU6</accession>
<proteinExistence type="inferred from homology"/>
<feature type="transmembrane region" description="Helical" evidence="7">
    <location>
        <begin position="86"/>
        <end position="105"/>
    </location>
</feature>
<comment type="similarity">
    <text evidence="2">Belongs to the SPCS1 family.</text>
</comment>
<evidence type="ECO:0000256" key="4">
    <source>
        <dbReference type="ARBA" id="ARBA00022824"/>
    </source>
</evidence>
<gene>
    <name evidence="8" type="ORF">Csa_3G889170</name>
</gene>
<organism evidence="8 9">
    <name type="scientific">Cucumis sativus</name>
    <name type="common">Cucumber</name>
    <dbReference type="NCBI Taxonomy" id="3659"/>
    <lineage>
        <taxon>Eukaryota</taxon>
        <taxon>Viridiplantae</taxon>
        <taxon>Streptophyta</taxon>
        <taxon>Embryophyta</taxon>
        <taxon>Tracheophyta</taxon>
        <taxon>Spermatophyta</taxon>
        <taxon>Magnoliopsida</taxon>
        <taxon>eudicotyledons</taxon>
        <taxon>Gunneridae</taxon>
        <taxon>Pentapetalae</taxon>
        <taxon>rosids</taxon>
        <taxon>fabids</taxon>
        <taxon>Cucurbitales</taxon>
        <taxon>Cucurbitaceae</taxon>
        <taxon>Benincaseae</taxon>
        <taxon>Cucumis</taxon>
    </lineage>
</organism>
<evidence type="ECO:0000256" key="2">
    <source>
        <dbReference type="ARBA" id="ARBA00005245"/>
    </source>
</evidence>
<reference evidence="8 9" key="2">
    <citation type="journal article" date="2009" name="PLoS ONE">
        <title>An integrated genetic and cytogenetic map of the cucumber genome.</title>
        <authorList>
            <person name="Ren Y."/>
            <person name="Zhang Z."/>
            <person name="Liu J."/>
            <person name="Staub J.E."/>
            <person name="Han Y."/>
            <person name="Cheng Z."/>
            <person name="Li X."/>
            <person name="Lu J."/>
            <person name="Miao H."/>
            <person name="Kang H."/>
            <person name="Xie B."/>
            <person name="Gu X."/>
            <person name="Wang X."/>
            <person name="Du Y."/>
            <person name="Jin W."/>
            <person name="Huang S."/>
        </authorList>
    </citation>
    <scope>NUCLEOTIDE SEQUENCE [LARGE SCALE GENOMIC DNA]</scope>
    <source>
        <strain evidence="9">cv. 9930</strain>
    </source>
</reference>
<dbReference type="Proteomes" id="UP000029981">
    <property type="component" value="Chromosome 3"/>
</dbReference>
<evidence type="ECO:0000256" key="7">
    <source>
        <dbReference type="SAM" id="Phobius"/>
    </source>
</evidence>
<evidence type="ECO:0000256" key="1">
    <source>
        <dbReference type="ARBA" id="ARBA00004477"/>
    </source>
</evidence>
<dbReference type="PANTHER" id="PTHR38354:SF2">
    <property type="entry name" value="SIGNAL PEPTIDASE COMPLEX-LIKE PROTEIN DTM1"/>
    <property type="match status" value="1"/>
</dbReference>
<evidence type="ECO:0000256" key="5">
    <source>
        <dbReference type="ARBA" id="ARBA00022989"/>
    </source>
</evidence>
<reference evidence="8 9" key="4">
    <citation type="journal article" date="2011" name="BMC Genomics">
        <title>RNA-Seq improves annotation of protein-coding genes in the cucumber genome.</title>
        <authorList>
            <person name="Li Z."/>
            <person name="Zhang Z."/>
            <person name="Yan P."/>
            <person name="Huang S."/>
            <person name="Fei Z."/>
            <person name="Lin K."/>
        </authorList>
    </citation>
    <scope>NUCLEOTIDE SEQUENCE [LARGE SCALE GENOMIC DNA]</scope>
    <source>
        <strain evidence="9">cv. 9930</strain>
    </source>
</reference>
<reference evidence="8 9" key="1">
    <citation type="journal article" date="2009" name="Nat. Genet.">
        <title>The genome of the cucumber, Cucumis sativus L.</title>
        <authorList>
            <person name="Huang S."/>
            <person name="Li R."/>
            <person name="Zhang Z."/>
            <person name="Li L."/>
            <person name="Gu X."/>
            <person name="Fan W."/>
            <person name="Lucas W.J."/>
            <person name="Wang X."/>
            <person name="Xie B."/>
            <person name="Ni P."/>
            <person name="Ren Y."/>
            <person name="Zhu H."/>
            <person name="Li J."/>
            <person name="Lin K."/>
            <person name="Jin W."/>
            <person name="Fei Z."/>
            <person name="Li G."/>
            <person name="Staub J."/>
            <person name="Kilian A."/>
            <person name="van der Vossen E.A."/>
            <person name="Wu Y."/>
            <person name="Guo J."/>
            <person name="He J."/>
            <person name="Jia Z."/>
            <person name="Ren Y."/>
            <person name="Tian G."/>
            <person name="Lu Y."/>
            <person name="Ruan J."/>
            <person name="Qian W."/>
            <person name="Wang M."/>
            <person name="Huang Q."/>
            <person name="Li B."/>
            <person name="Xuan Z."/>
            <person name="Cao J."/>
            <person name="Asan"/>
            <person name="Wu Z."/>
            <person name="Zhang J."/>
            <person name="Cai Q."/>
            <person name="Bai Y."/>
            <person name="Zhao B."/>
            <person name="Han Y."/>
            <person name="Li Y."/>
            <person name="Li X."/>
            <person name="Wang S."/>
            <person name="Shi Q."/>
            <person name="Liu S."/>
            <person name="Cho W.K."/>
            <person name="Kim J.Y."/>
            <person name="Xu Y."/>
            <person name="Heller-Uszynska K."/>
            <person name="Miao H."/>
            <person name="Cheng Z."/>
            <person name="Zhang S."/>
            <person name="Wu J."/>
            <person name="Yang Y."/>
            <person name="Kang H."/>
            <person name="Li M."/>
            <person name="Liang H."/>
            <person name="Ren X."/>
            <person name="Shi Z."/>
            <person name="Wen M."/>
            <person name="Jian M."/>
            <person name="Yang H."/>
            <person name="Zhang G."/>
            <person name="Yang Z."/>
            <person name="Chen R."/>
            <person name="Liu S."/>
            <person name="Li J."/>
            <person name="Ma L."/>
            <person name="Liu H."/>
            <person name="Zhou Y."/>
            <person name="Zhao J."/>
            <person name="Fang X."/>
            <person name="Li G."/>
            <person name="Fang L."/>
            <person name="Li Y."/>
            <person name="Liu D."/>
            <person name="Zheng H."/>
            <person name="Zhang Y."/>
            <person name="Qin N."/>
            <person name="Li Z."/>
            <person name="Yang G."/>
            <person name="Yang S."/>
            <person name="Bolund L."/>
            <person name="Kristiansen K."/>
            <person name="Zheng H."/>
            <person name="Li S."/>
            <person name="Zhang X."/>
            <person name="Yang H."/>
            <person name="Wang J."/>
            <person name="Sun R."/>
            <person name="Zhang B."/>
            <person name="Jiang S."/>
            <person name="Wang J."/>
            <person name="Du Y."/>
            <person name="Li S."/>
        </authorList>
    </citation>
    <scope>NUCLEOTIDE SEQUENCE [LARGE SCALE GENOMIC DNA]</scope>
    <source>
        <strain evidence="9">cv. 9930</strain>
    </source>
</reference>
<dbReference type="InterPro" id="IPR039955">
    <property type="entry name" value="DTM1"/>
</dbReference>
<keyword evidence="5 7" id="KW-1133">Transmembrane helix</keyword>
<dbReference type="PANTHER" id="PTHR38354">
    <property type="entry name" value="SIGNAL PEPTIDASE COMPLEX-LIKE PROTEIN DTM1"/>
    <property type="match status" value="1"/>
</dbReference>
<evidence type="ECO:0000256" key="6">
    <source>
        <dbReference type="ARBA" id="ARBA00023136"/>
    </source>
</evidence>
<dbReference type="Gramene" id="KGN60209">
    <property type="protein sequence ID" value="KGN60209"/>
    <property type="gene ID" value="Csa_3G889170"/>
</dbReference>
<name>A0A0A0LGU6_CUCSA</name>
<feature type="transmembrane region" description="Helical" evidence="7">
    <location>
        <begin position="32"/>
        <end position="53"/>
    </location>
</feature>
<dbReference type="STRING" id="3659.A0A0A0LGU6"/>
<keyword evidence="3 7" id="KW-0812">Transmembrane</keyword>
<keyword evidence="4" id="KW-0256">Endoplasmic reticulum</keyword>
<dbReference type="GO" id="GO:0005787">
    <property type="term" value="C:signal peptidase complex"/>
    <property type="evidence" value="ECO:0007669"/>
    <property type="project" value="InterPro"/>
</dbReference>
<dbReference type="EMBL" id="CM002924">
    <property type="protein sequence ID" value="KGN60209.1"/>
    <property type="molecule type" value="Genomic_DNA"/>
</dbReference>
<keyword evidence="6 7" id="KW-0472">Membrane</keyword>
<dbReference type="GO" id="GO:0048658">
    <property type="term" value="P:anther wall tapetum development"/>
    <property type="evidence" value="ECO:0007669"/>
    <property type="project" value="InterPro"/>
</dbReference>